<keyword evidence="1" id="KW-0727">SH2 domain</keyword>
<dbReference type="SUPFAM" id="SSF55550">
    <property type="entry name" value="SH2 domain"/>
    <property type="match status" value="1"/>
</dbReference>
<comment type="caution">
    <text evidence="3">The sequence shown here is derived from an EMBL/GenBank/DDBJ whole genome shotgun (WGS) entry which is preliminary data.</text>
</comment>
<keyword evidence="4" id="KW-1185">Reference proteome</keyword>
<gene>
    <name evidence="3" type="ORF">OSTQU699_LOCUS4057</name>
</gene>
<feature type="domain" description="SH2" evidence="2">
    <location>
        <begin position="170"/>
        <end position="257"/>
    </location>
</feature>
<dbReference type="Pfam" id="PF00017">
    <property type="entry name" value="SH2"/>
    <property type="match status" value="1"/>
</dbReference>
<evidence type="ECO:0000313" key="4">
    <source>
        <dbReference type="Proteomes" id="UP000708148"/>
    </source>
</evidence>
<evidence type="ECO:0000313" key="3">
    <source>
        <dbReference type="EMBL" id="CAD7698696.1"/>
    </source>
</evidence>
<dbReference type="PROSITE" id="PS50001">
    <property type="entry name" value="SH2"/>
    <property type="match status" value="1"/>
</dbReference>
<dbReference type="OrthoDB" id="541552at2759"/>
<sequence length="442" mass="48007">MGIVYMQAGVGHVVRAVPSADDRPLKENGSVREGLRTAEAEELVASPPGDLQRRSRMAVGTRIEGDNEIRAQCLRQGIVEALNQPAGDRLGTGSTLRHVHPSAVRQFIQDKYADSGLRRPLTDPDLKALEVKAGVREVGSGSVTDIFQWHEFQTWFNACLRSLKVVEHLWNASDVMRICPFAVDRDVSECLLRSHPNGTFLVRTCSLPGAFAISTKVEVSGLTPEVNHVLIDALDLKGQPLENWITQNEMAQNLLDIQSGEYAPKCLAFQAQAVAPVNSPSELSSPLCVAGPLLSPSPLSSITTIDPGTPTFSIDRAASEEAPPSLMVSMLSQRPLHSQIHLHGRQLHQQPPLAQRVRPFGQDDFRGLQRLVDAVGAGPHQLAAAAVRGQMLGKRSSSTSVGTTLLVGERPYKRQLLGLQDDEFFPMQHALGGVSHIEHCNG</sequence>
<dbReference type="AlphaFoldDB" id="A0A8S1J5C5"/>
<dbReference type="InterPro" id="IPR000980">
    <property type="entry name" value="SH2"/>
</dbReference>
<evidence type="ECO:0000256" key="1">
    <source>
        <dbReference type="PROSITE-ProRule" id="PRU00191"/>
    </source>
</evidence>
<evidence type="ECO:0000259" key="2">
    <source>
        <dbReference type="PROSITE" id="PS50001"/>
    </source>
</evidence>
<dbReference type="EMBL" id="CAJHUC010000873">
    <property type="protein sequence ID" value="CAD7698696.1"/>
    <property type="molecule type" value="Genomic_DNA"/>
</dbReference>
<dbReference type="Proteomes" id="UP000708148">
    <property type="component" value="Unassembled WGS sequence"/>
</dbReference>
<dbReference type="Gene3D" id="3.30.505.10">
    <property type="entry name" value="SH2 domain"/>
    <property type="match status" value="1"/>
</dbReference>
<reference evidence="3" key="1">
    <citation type="submission" date="2020-12" db="EMBL/GenBank/DDBJ databases">
        <authorList>
            <person name="Iha C."/>
        </authorList>
    </citation>
    <scope>NUCLEOTIDE SEQUENCE</scope>
</reference>
<protein>
    <recommendedName>
        <fullName evidence="2">SH2 domain-containing protein</fullName>
    </recommendedName>
</protein>
<dbReference type="InterPro" id="IPR036860">
    <property type="entry name" value="SH2_dom_sf"/>
</dbReference>
<proteinExistence type="predicted"/>
<accession>A0A8S1J5C5</accession>
<name>A0A8S1J5C5_9CHLO</name>
<organism evidence="3 4">
    <name type="scientific">Ostreobium quekettii</name>
    <dbReference type="NCBI Taxonomy" id="121088"/>
    <lineage>
        <taxon>Eukaryota</taxon>
        <taxon>Viridiplantae</taxon>
        <taxon>Chlorophyta</taxon>
        <taxon>core chlorophytes</taxon>
        <taxon>Ulvophyceae</taxon>
        <taxon>TCBD clade</taxon>
        <taxon>Bryopsidales</taxon>
        <taxon>Ostreobineae</taxon>
        <taxon>Ostreobiaceae</taxon>
        <taxon>Ostreobium</taxon>
    </lineage>
</organism>